<feature type="region of interest" description="Disordered" evidence="1">
    <location>
        <begin position="230"/>
        <end position="253"/>
    </location>
</feature>
<dbReference type="PANTHER" id="PTHR46310">
    <property type="entry name" value="AMIDASE 1"/>
    <property type="match status" value="1"/>
</dbReference>
<dbReference type="InterPro" id="IPR032710">
    <property type="entry name" value="NTF2-like_dom_sf"/>
</dbReference>
<keyword evidence="3" id="KW-0808">Transferase</keyword>
<protein>
    <submittedName>
        <fullName evidence="3">Asp-tRNA(Asn)/Glu-tRNA(Gln) amidotransferase A subunit family amidase</fullName>
    </submittedName>
</protein>
<dbReference type="SUPFAM" id="SSF75304">
    <property type="entry name" value="Amidase signature (AS) enzymes"/>
    <property type="match status" value="1"/>
</dbReference>
<reference evidence="3 4" key="1">
    <citation type="submission" date="2019-02" db="EMBL/GenBank/DDBJ databases">
        <title>Sequencing the genomes of 1000 actinobacteria strains.</title>
        <authorList>
            <person name="Klenk H.-P."/>
        </authorList>
    </citation>
    <scope>NUCLEOTIDE SEQUENCE [LARGE SCALE GENOMIC DNA]</scope>
    <source>
        <strain evidence="3 4">DSM 45612</strain>
    </source>
</reference>
<dbReference type="Proteomes" id="UP000294114">
    <property type="component" value="Unassembled WGS sequence"/>
</dbReference>
<name>A0A4Q8BH41_9ACTN</name>
<comment type="caution">
    <text evidence="3">The sequence shown here is derived from an EMBL/GenBank/DDBJ whole genome shotgun (WGS) entry which is preliminary data.</text>
</comment>
<sequence>MGIRKHGALGDGAGQVAAATHPPATVPDGLMDAFWAYESALTDNDLDALDRLFAPGPTTLRGDANGLLVGHDRISAFRHARGGGPRRRIVEVHVQPIDMSHALVVAVTEFAHGGRGLQTQLWKRTPAGWAVTAAHVAQPAPALDTRIWRVVGDPLIPATGAGPLSGHSLAVKDLYAVAGHRIGAGNPAFLAAAPIQPRHAAAVEALLAAGADLRGIARTDEFAYSLAGTNVHTGTPPNPKAPHRISGGSTSGSASAVSLGHATIGLGTDTGGSIRVPAAYQGLFGFRPTHGSVSTAGLLPLAPSFDTVGWLTRDALLLAAVGDVLLPDSAVRPFGEVVVVPELLALAQPDVAAAVETRVGGWAPRESWDLPDLPAWLTAFQTLQAWEAWQAHGGWLATRLHTLGADVRGRFEAASDVGEDDAAQAAEQVAAARIRIRELVGDRLLVLPSASSVAPPLGQVPPEVRQATMQLTCLAGIGGLPSVSIPTTTADGLPCGVCLVASPGRDRDLLHLTAELPTVSVRPWLRDG</sequence>
<feature type="domain" description="Amidase" evidence="2">
    <location>
        <begin position="161"/>
        <end position="366"/>
    </location>
</feature>
<gene>
    <name evidence="3" type="ORF">EV384_5461</name>
</gene>
<keyword evidence="4" id="KW-1185">Reference proteome</keyword>
<dbReference type="PANTHER" id="PTHR46310:SF7">
    <property type="entry name" value="AMIDASE 1"/>
    <property type="match status" value="1"/>
</dbReference>
<dbReference type="Gene3D" id="3.10.450.50">
    <property type="match status" value="1"/>
</dbReference>
<feature type="region of interest" description="Disordered" evidence="1">
    <location>
        <begin position="1"/>
        <end position="20"/>
    </location>
</feature>
<organism evidence="3 4">
    <name type="scientific">Micromonospora kangleipakensis</name>
    <dbReference type="NCBI Taxonomy" id="1077942"/>
    <lineage>
        <taxon>Bacteria</taxon>
        <taxon>Bacillati</taxon>
        <taxon>Actinomycetota</taxon>
        <taxon>Actinomycetes</taxon>
        <taxon>Micromonosporales</taxon>
        <taxon>Micromonosporaceae</taxon>
        <taxon>Micromonospora</taxon>
    </lineage>
</organism>
<dbReference type="InterPro" id="IPR024507">
    <property type="entry name" value="AtzH-like"/>
</dbReference>
<dbReference type="Pfam" id="PF01425">
    <property type="entry name" value="Amidase"/>
    <property type="match status" value="1"/>
</dbReference>
<proteinExistence type="predicted"/>
<dbReference type="Gene3D" id="3.90.1300.10">
    <property type="entry name" value="Amidase signature (AS) domain"/>
    <property type="match status" value="1"/>
</dbReference>
<dbReference type="InterPro" id="IPR036928">
    <property type="entry name" value="AS_sf"/>
</dbReference>
<dbReference type="Pfam" id="PF11533">
    <property type="entry name" value="AtzH-like"/>
    <property type="match status" value="1"/>
</dbReference>
<dbReference type="SUPFAM" id="SSF54427">
    <property type="entry name" value="NTF2-like"/>
    <property type="match status" value="1"/>
</dbReference>
<evidence type="ECO:0000256" key="1">
    <source>
        <dbReference type="SAM" id="MobiDB-lite"/>
    </source>
</evidence>
<dbReference type="GO" id="GO:0016740">
    <property type="term" value="F:transferase activity"/>
    <property type="evidence" value="ECO:0007669"/>
    <property type="project" value="UniProtKB-KW"/>
</dbReference>
<dbReference type="InterPro" id="IPR023631">
    <property type="entry name" value="Amidase_dom"/>
</dbReference>
<dbReference type="EMBL" id="SHLD01000001">
    <property type="protein sequence ID" value="RZU76775.1"/>
    <property type="molecule type" value="Genomic_DNA"/>
</dbReference>
<evidence type="ECO:0000313" key="3">
    <source>
        <dbReference type="EMBL" id="RZU76775.1"/>
    </source>
</evidence>
<evidence type="ECO:0000259" key="2">
    <source>
        <dbReference type="Pfam" id="PF01425"/>
    </source>
</evidence>
<dbReference type="RefSeq" id="WP_207232475.1">
    <property type="nucleotide sequence ID" value="NZ_SHLD01000001.1"/>
</dbReference>
<dbReference type="AlphaFoldDB" id="A0A4Q8BH41"/>
<accession>A0A4Q8BH41</accession>
<evidence type="ECO:0000313" key="4">
    <source>
        <dbReference type="Proteomes" id="UP000294114"/>
    </source>
</evidence>